<dbReference type="InterPro" id="IPR003018">
    <property type="entry name" value="GAF"/>
</dbReference>
<reference evidence="2 3" key="1">
    <citation type="submission" date="2019-12" db="EMBL/GenBank/DDBJ databases">
        <title>Novel species isolated from a subtropical stream in China.</title>
        <authorList>
            <person name="Lu H."/>
        </authorList>
    </citation>
    <scope>NUCLEOTIDE SEQUENCE [LARGE SCALE GENOMIC DNA]</scope>
    <source>
        <strain evidence="2 3">FT135W</strain>
    </source>
</reference>
<evidence type="ECO:0000259" key="1">
    <source>
        <dbReference type="PROSITE" id="PS50887"/>
    </source>
</evidence>
<dbReference type="SMART" id="SM00065">
    <property type="entry name" value="GAF"/>
    <property type="match status" value="1"/>
</dbReference>
<dbReference type="RefSeq" id="WP_161009515.1">
    <property type="nucleotide sequence ID" value="NZ_WWCN01000022.1"/>
</dbReference>
<proteinExistence type="predicted"/>
<dbReference type="SUPFAM" id="SSF55073">
    <property type="entry name" value="Nucleotide cyclase"/>
    <property type="match status" value="1"/>
</dbReference>
<protein>
    <submittedName>
        <fullName evidence="2">Diguanylate cyclase</fullName>
    </submittedName>
</protein>
<dbReference type="PROSITE" id="PS50887">
    <property type="entry name" value="GGDEF"/>
    <property type="match status" value="1"/>
</dbReference>
<comment type="caution">
    <text evidence="2">The sequence shown here is derived from an EMBL/GenBank/DDBJ whole genome shotgun (WGS) entry which is preliminary data.</text>
</comment>
<evidence type="ECO:0000313" key="2">
    <source>
        <dbReference type="EMBL" id="MYM26073.1"/>
    </source>
</evidence>
<dbReference type="Pfam" id="PF01590">
    <property type="entry name" value="GAF"/>
    <property type="match status" value="1"/>
</dbReference>
<dbReference type="CDD" id="cd01949">
    <property type="entry name" value="GGDEF"/>
    <property type="match status" value="1"/>
</dbReference>
<dbReference type="SUPFAM" id="SSF55781">
    <property type="entry name" value="GAF domain-like"/>
    <property type="match status" value="1"/>
</dbReference>
<dbReference type="InterPro" id="IPR000160">
    <property type="entry name" value="GGDEF_dom"/>
</dbReference>
<gene>
    <name evidence="2" type="ORF">GTP46_25925</name>
</gene>
<dbReference type="InterPro" id="IPR029016">
    <property type="entry name" value="GAF-like_dom_sf"/>
</dbReference>
<dbReference type="SMART" id="SM00267">
    <property type="entry name" value="GGDEF"/>
    <property type="match status" value="1"/>
</dbReference>
<dbReference type="InterPro" id="IPR029787">
    <property type="entry name" value="Nucleotide_cyclase"/>
</dbReference>
<sequence length="326" mass="36042">MKEPSIPENEALRLATLKSLNVLDTPPEERFDRVTRMAKRMFGVPTALVSMVDEDRQWFKSAQGLDATETPRNISFCGHAILGDDVFLVKNALKDERFADNPLVAGDPNIRFYAGYPLRAGDGQKLGTLCIIDSEPREFDQDDAIALRDLASMVENELAALHTSTTDELTKISNRRGFLQLAQYGLSFCVRNKRPASLAFIDLDHFKPINDTFGHAEGDLALAAFAEVMCASFRSTDLFARLGGDEFVVLLTGARESDALAVLDKFGSMLDDYNNKAQRGYRLQFSCGVVEFDPEKPLSVAELLAAGDAKMYAVKTANKELLKLSQ</sequence>
<dbReference type="Gene3D" id="3.30.450.40">
    <property type="match status" value="1"/>
</dbReference>
<dbReference type="PANTHER" id="PTHR43102">
    <property type="entry name" value="SLR1143 PROTEIN"/>
    <property type="match status" value="1"/>
</dbReference>
<keyword evidence="3" id="KW-1185">Reference proteome</keyword>
<evidence type="ECO:0000313" key="3">
    <source>
        <dbReference type="Proteomes" id="UP000479335"/>
    </source>
</evidence>
<dbReference type="PANTHER" id="PTHR43102:SF2">
    <property type="entry name" value="GAF DOMAIN-CONTAINING PROTEIN"/>
    <property type="match status" value="1"/>
</dbReference>
<accession>A0A6L8KF38</accession>
<dbReference type="Gene3D" id="3.30.70.270">
    <property type="match status" value="1"/>
</dbReference>
<dbReference type="NCBIfam" id="TIGR00254">
    <property type="entry name" value="GGDEF"/>
    <property type="match status" value="1"/>
</dbReference>
<dbReference type="Pfam" id="PF00990">
    <property type="entry name" value="GGDEF"/>
    <property type="match status" value="1"/>
</dbReference>
<dbReference type="Proteomes" id="UP000479335">
    <property type="component" value="Unassembled WGS sequence"/>
</dbReference>
<dbReference type="InterPro" id="IPR043128">
    <property type="entry name" value="Rev_trsase/Diguanyl_cyclase"/>
</dbReference>
<organism evidence="2 3">
    <name type="scientific">Duganella flavida</name>
    <dbReference type="NCBI Taxonomy" id="2692175"/>
    <lineage>
        <taxon>Bacteria</taxon>
        <taxon>Pseudomonadati</taxon>
        <taxon>Pseudomonadota</taxon>
        <taxon>Betaproteobacteria</taxon>
        <taxon>Burkholderiales</taxon>
        <taxon>Oxalobacteraceae</taxon>
        <taxon>Telluria group</taxon>
        <taxon>Duganella</taxon>
    </lineage>
</organism>
<dbReference type="EMBL" id="WWCN01000022">
    <property type="protein sequence ID" value="MYM26073.1"/>
    <property type="molecule type" value="Genomic_DNA"/>
</dbReference>
<name>A0A6L8KF38_9BURK</name>
<feature type="domain" description="GGDEF" evidence="1">
    <location>
        <begin position="194"/>
        <end position="326"/>
    </location>
</feature>
<dbReference type="AlphaFoldDB" id="A0A6L8KF38"/>